<organism evidence="1 2">
    <name type="scientific">Kingdonia uniflora</name>
    <dbReference type="NCBI Taxonomy" id="39325"/>
    <lineage>
        <taxon>Eukaryota</taxon>
        <taxon>Viridiplantae</taxon>
        <taxon>Streptophyta</taxon>
        <taxon>Embryophyta</taxon>
        <taxon>Tracheophyta</taxon>
        <taxon>Spermatophyta</taxon>
        <taxon>Magnoliopsida</taxon>
        <taxon>Ranunculales</taxon>
        <taxon>Circaeasteraceae</taxon>
        <taxon>Kingdonia</taxon>
    </lineage>
</organism>
<reference evidence="1 2" key="1">
    <citation type="journal article" date="2020" name="IScience">
        <title>Genome Sequencing of the Endangered Kingdonia uniflora (Circaeasteraceae, Ranunculales) Reveals Potential Mechanisms of Evolutionary Specialization.</title>
        <authorList>
            <person name="Sun Y."/>
            <person name="Deng T."/>
            <person name="Zhang A."/>
            <person name="Moore M.J."/>
            <person name="Landis J.B."/>
            <person name="Lin N."/>
            <person name="Zhang H."/>
            <person name="Zhang X."/>
            <person name="Huang J."/>
            <person name="Zhang X."/>
            <person name="Sun H."/>
            <person name="Wang H."/>
        </authorList>
    </citation>
    <scope>NUCLEOTIDE SEQUENCE [LARGE SCALE GENOMIC DNA]</scope>
    <source>
        <strain evidence="1">TB1705</strain>
        <tissue evidence="1">Leaf</tissue>
    </source>
</reference>
<dbReference type="EMBL" id="JACGCM010002300">
    <property type="protein sequence ID" value="KAF6141657.1"/>
    <property type="molecule type" value="Genomic_DNA"/>
</dbReference>
<proteinExistence type="predicted"/>
<sequence>MAFIHLPTASCWVRLPSCHSCKRYLYRHQLGERVWPTVIYMFSILITWLHAL</sequence>
<protein>
    <submittedName>
        <fullName evidence="1">Uncharacterized protein</fullName>
    </submittedName>
</protein>
<keyword evidence="2" id="KW-1185">Reference proteome</keyword>
<evidence type="ECO:0000313" key="2">
    <source>
        <dbReference type="Proteomes" id="UP000541444"/>
    </source>
</evidence>
<comment type="caution">
    <text evidence="1">The sequence shown here is derived from an EMBL/GenBank/DDBJ whole genome shotgun (WGS) entry which is preliminary data.</text>
</comment>
<gene>
    <name evidence="1" type="ORF">GIB67_001209</name>
</gene>
<dbReference type="AlphaFoldDB" id="A0A7J7LG86"/>
<dbReference type="Proteomes" id="UP000541444">
    <property type="component" value="Unassembled WGS sequence"/>
</dbReference>
<evidence type="ECO:0000313" key="1">
    <source>
        <dbReference type="EMBL" id="KAF6141657.1"/>
    </source>
</evidence>
<accession>A0A7J7LG86</accession>
<name>A0A7J7LG86_9MAGN</name>